<evidence type="ECO:0000256" key="1">
    <source>
        <dbReference type="ARBA" id="ARBA00023015"/>
    </source>
</evidence>
<keyword evidence="2" id="KW-0238">DNA-binding</keyword>
<evidence type="ECO:0000256" key="3">
    <source>
        <dbReference type="ARBA" id="ARBA00023163"/>
    </source>
</evidence>
<dbReference type="Gene3D" id="1.20.120.530">
    <property type="entry name" value="GntR ligand-binding domain-like"/>
    <property type="match status" value="1"/>
</dbReference>
<dbReference type="PANTHER" id="PTHR43537:SF24">
    <property type="entry name" value="GLUCONATE OPERON TRANSCRIPTIONAL REPRESSOR"/>
    <property type="match status" value="1"/>
</dbReference>
<proteinExistence type="predicted"/>
<dbReference type="SUPFAM" id="SSF46785">
    <property type="entry name" value="Winged helix' DNA-binding domain"/>
    <property type="match status" value="1"/>
</dbReference>
<organism evidence="6 7">
    <name type="scientific">Phototrophicus methaneseepsis</name>
    <dbReference type="NCBI Taxonomy" id="2710758"/>
    <lineage>
        <taxon>Bacteria</taxon>
        <taxon>Bacillati</taxon>
        <taxon>Chloroflexota</taxon>
        <taxon>Candidatus Thermofontia</taxon>
        <taxon>Phototrophicales</taxon>
        <taxon>Phototrophicaceae</taxon>
        <taxon>Phototrophicus</taxon>
    </lineage>
</organism>
<evidence type="ECO:0000313" key="6">
    <source>
        <dbReference type="EMBL" id="QPC80564.1"/>
    </source>
</evidence>
<feature type="domain" description="GntR C-terminal" evidence="5">
    <location>
        <begin position="96"/>
        <end position="215"/>
    </location>
</feature>
<reference evidence="6 7" key="1">
    <citation type="submission" date="2020-02" db="EMBL/GenBank/DDBJ databases">
        <authorList>
            <person name="Zheng R.K."/>
            <person name="Sun C.M."/>
        </authorList>
    </citation>
    <scope>NUCLEOTIDE SEQUENCE [LARGE SCALE GENOMIC DNA]</scope>
    <source>
        <strain evidence="7">rifampicinis</strain>
    </source>
</reference>
<protein>
    <submittedName>
        <fullName evidence="6">FadR family transcriptional regulator</fullName>
    </submittedName>
</protein>
<dbReference type="Pfam" id="PF07729">
    <property type="entry name" value="FCD"/>
    <property type="match status" value="1"/>
</dbReference>
<sequence>MRQIDLGSEFLNYILASGFEPGDTLPTIKDLSSAEHLGISTSKVREQLEVARALGIVEVKSRTGMQLKTFNFAPPVRLAALYAMGQNPDSFEPFNDLRIGIEQSFWHQACYSMTDRSKAIMRDAIVQAQYKLNSHPIRIPFEEHRRFHLAMYTDLDNAFVLGLLEAYWDAYDAVAANHYAEYRYLQEVWRFHQQILDAICTGDFDQAQQHFIDHTRLRRYQPPSESTALHDLDGKEPENE</sequence>
<evidence type="ECO:0000256" key="2">
    <source>
        <dbReference type="ARBA" id="ARBA00023125"/>
    </source>
</evidence>
<evidence type="ECO:0000313" key="7">
    <source>
        <dbReference type="Proteomes" id="UP000594468"/>
    </source>
</evidence>
<dbReference type="Proteomes" id="UP000594468">
    <property type="component" value="Chromosome"/>
</dbReference>
<name>A0A7S8ICR0_9CHLR</name>
<dbReference type="GO" id="GO:0003677">
    <property type="term" value="F:DNA binding"/>
    <property type="evidence" value="ECO:0007669"/>
    <property type="project" value="UniProtKB-KW"/>
</dbReference>
<dbReference type="PANTHER" id="PTHR43537">
    <property type="entry name" value="TRANSCRIPTIONAL REGULATOR, GNTR FAMILY"/>
    <property type="match status" value="1"/>
</dbReference>
<dbReference type="AlphaFoldDB" id="A0A7S8ICR0"/>
<dbReference type="RefSeq" id="WP_195168639.1">
    <property type="nucleotide sequence ID" value="NZ_CP062983.1"/>
</dbReference>
<dbReference type="InterPro" id="IPR036388">
    <property type="entry name" value="WH-like_DNA-bd_sf"/>
</dbReference>
<dbReference type="EMBL" id="CP062983">
    <property type="protein sequence ID" value="QPC80564.1"/>
    <property type="molecule type" value="Genomic_DNA"/>
</dbReference>
<dbReference type="KEGG" id="pmet:G4Y79_12660"/>
<accession>A0A7S8ICR0</accession>
<dbReference type="Gene3D" id="1.10.10.10">
    <property type="entry name" value="Winged helix-like DNA-binding domain superfamily/Winged helix DNA-binding domain"/>
    <property type="match status" value="1"/>
</dbReference>
<keyword evidence="7" id="KW-1185">Reference proteome</keyword>
<dbReference type="InterPro" id="IPR011711">
    <property type="entry name" value="GntR_C"/>
</dbReference>
<dbReference type="SUPFAM" id="SSF48008">
    <property type="entry name" value="GntR ligand-binding domain-like"/>
    <property type="match status" value="1"/>
</dbReference>
<feature type="compositionally biased region" description="Basic and acidic residues" evidence="4">
    <location>
        <begin position="228"/>
        <end position="240"/>
    </location>
</feature>
<dbReference type="InterPro" id="IPR036390">
    <property type="entry name" value="WH_DNA-bd_sf"/>
</dbReference>
<keyword evidence="3" id="KW-0804">Transcription</keyword>
<dbReference type="InterPro" id="IPR008920">
    <property type="entry name" value="TF_FadR/GntR_C"/>
</dbReference>
<feature type="region of interest" description="Disordered" evidence="4">
    <location>
        <begin position="221"/>
        <end position="240"/>
    </location>
</feature>
<evidence type="ECO:0000256" key="4">
    <source>
        <dbReference type="SAM" id="MobiDB-lite"/>
    </source>
</evidence>
<evidence type="ECO:0000259" key="5">
    <source>
        <dbReference type="Pfam" id="PF07729"/>
    </source>
</evidence>
<keyword evidence="1" id="KW-0805">Transcription regulation</keyword>
<gene>
    <name evidence="6" type="ORF">G4Y79_12660</name>
</gene>